<accession>A0AAD4SS83</accession>
<evidence type="ECO:0000313" key="3">
    <source>
        <dbReference type="Proteomes" id="UP001202328"/>
    </source>
</evidence>
<evidence type="ECO:0000313" key="2">
    <source>
        <dbReference type="EMBL" id="KAI3918841.1"/>
    </source>
</evidence>
<dbReference type="EMBL" id="JAJJMB010008951">
    <property type="protein sequence ID" value="KAI3918841.1"/>
    <property type="molecule type" value="Genomic_DNA"/>
</dbReference>
<evidence type="ECO:0000256" key="1">
    <source>
        <dbReference type="SAM" id="MobiDB-lite"/>
    </source>
</evidence>
<reference evidence="2" key="1">
    <citation type="submission" date="2022-04" db="EMBL/GenBank/DDBJ databases">
        <title>A functionally conserved STORR gene fusion in Papaver species that diverged 16.8 million years ago.</title>
        <authorList>
            <person name="Catania T."/>
        </authorList>
    </citation>
    <scope>NUCLEOTIDE SEQUENCE</scope>
    <source>
        <strain evidence="2">S-188037</strain>
    </source>
</reference>
<feature type="compositionally biased region" description="Polar residues" evidence="1">
    <location>
        <begin position="280"/>
        <end position="291"/>
    </location>
</feature>
<feature type="region of interest" description="Disordered" evidence="1">
    <location>
        <begin position="214"/>
        <end position="291"/>
    </location>
</feature>
<dbReference type="AlphaFoldDB" id="A0AAD4SS83"/>
<proteinExistence type="predicted"/>
<feature type="compositionally biased region" description="Low complexity" evidence="1">
    <location>
        <begin position="262"/>
        <end position="271"/>
    </location>
</feature>
<feature type="compositionally biased region" description="Polar residues" evidence="1">
    <location>
        <begin position="469"/>
        <end position="503"/>
    </location>
</feature>
<name>A0AAD4SS83_9MAGN</name>
<feature type="region of interest" description="Disordered" evidence="1">
    <location>
        <begin position="465"/>
        <end position="503"/>
    </location>
</feature>
<keyword evidence="3" id="KW-1185">Reference proteome</keyword>
<feature type="compositionally biased region" description="Polar residues" evidence="1">
    <location>
        <begin position="239"/>
        <end position="252"/>
    </location>
</feature>
<dbReference type="Proteomes" id="UP001202328">
    <property type="component" value="Unassembled WGS sequence"/>
</dbReference>
<organism evidence="2 3">
    <name type="scientific">Papaver atlanticum</name>
    <dbReference type="NCBI Taxonomy" id="357466"/>
    <lineage>
        <taxon>Eukaryota</taxon>
        <taxon>Viridiplantae</taxon>
        <taxon>Streptophyta</taxon>
        <taxon>Embryophyta</taxon>
        <taxon>Tracheophyta</taxon>
        <taxon>Spermatophyta</taxon>
        <taxon>Magnoliopsida</taxon>
        <taxon>Ranunculales</taxon>
        <taxon>Papaveraceae</taxon>
        <taxon>Papaveroideae</taxon>
        <taxon>Papaver</taxon>
    </lineage>
</organism>
<feature type="compositionally biased region" description="Polar residues" evidence="1">
    <location>
        <begin position="214"/>
        <end position="227"/>
    </location>
</feature>
<protein>
    <submittedName>
        <fullName evidence="2">Uncharacterized protein</fullName>
    </submittedName>
</protein>
<sequence>MHMNTPYMSSSSFGAWQNARQDMKEYLNHLFREYPESTIDDFNDKLMSNAGSIAEYVDQDTLFRRVMWINAGKSLPPPTYGMRADNYDSGNNGFREPMANWPSHSNYYGQNSTSLLQNDGMVPIPPNAGNTPALQQQQPNYSFDGLFGSTERSYYDSQMLLDSSTHGRSSFGATQIGNSVGSFVPDSSYGRPLRDFNQAYSHQGGMNYVPMGTSQGNPQGMLQNTASPYPAVPTPYPSYTPTEQPSKVQRSYKTGKTRRQRQLLQQTQRTTKSAKRGVTPRSNEVSGSSQNTGCESKCEYCGKNPTLVDYFMKRTVKSFRDQHPKLCKKLDQLYEHLRKCNEQKCGCSKFRPYYQHAVDRLRDGFKELQISQKISPHSQKTTREITEVGDGGKFSRKTMKVDGGFGPARASVDQITSQVGLTQMGILNETVMESTWDWSTNSIDNFCALPMSLDDHAQGVKTVKLKTDGASQSESLSPVQTPHSSITQEVNQEPPQADSSIGD</sequence>
<comment type="caution">
    <text evidence="2">The sequence shown here is derived from an EMBL/GenBank/DDBJ whole genome shotgun (WGS) entry which is preliminary data.</text>
</comment>
<gene>
    <name evidence="2" type="ORF">MKW98_017289</name>
</gene>